<dbReference type="Pfam" id="PF00697">
    <property type="entry name" value="PRAI"/>
    <property type="match status" value="1"/>
</dbReference>
<keyword evidence="8 10" id="KW-0057">Aromatic amino acid biosynthesis</keyword>
<dbReference type="HAMAP" id="MF_00135">
    <property type="entry name" value="PRAI"/>
    <property type="match status" value="1"/>
</dbReference>
<dbReference type="InterPro" id="IPR013785">
    <property type="entry name" value="Aldolase_TIM"/>
</dbReference>
<dbReference type="NCBIfam" id="NF002298">
    <property type="entry name" value="PRK01222.1-4"/>
    <property type="match status" value="1"/>
</dbReference>
<keyword evidence="6 10" id="KW-0028">Amino-acid biosynthesis</keyword>
<organism evidence="12 13">
    <name type="scientific">Lysinibacillus halotolerans</name>
    <dbReference type="NCBI Taxonomy" id="1368476"/>
    <lineage>
        <taxon>Bacteria</taxon>
        <taxon>Bacillati</taxon>
        <taxon>Bacillota</taxon>
        <taxon>Bacilli</taxon>
        <taxon>Bacillales</taxon>
        <taxon>Bacillaceae</taxon>
        <taxon>Lysinibacillus</taxon>
    </lineage>
</organism>
<keyword evidence="13" id="KW-1185">Reference proteome</keyword>
<dbReference type="OrthoDB" id="9786954at2"/>
<sequence length="208" mass="22869">MAKVKICGLKEEEHVKAAVEAGATWIGFMFAQSKRQISFEQARKLAQSIPAHVKKVGVFVNPTAQQVREAVELVDLDYVQYHGNEEAQFIKQLGYPSIKAFSIKNADDVKRASQYEVDYYLFDAPGTNYAGGSGHIFDWTLLDQLSIPKSKVILAGGLNSENVLHAIAQVNPFGVDVSSGVEKKGIKDSHLIKQFIETASQKLTSVAK</sequence>
<dbReference type="Proteomes" id="UP000279909">
    <property type="component" value="Unassembled WGS sequence"/>
</dbReference>
<proteinExistence type="inferred from homology"/>
<comment type="caution">
    <text evidence="12">The sequence shown here is derived from an EMBL/GenBank/DDBJ whole genome shotgun (WGS) entry which is preliminary data.</text>
</comment>
<dbReference type="PANTHER" id="PTHR42894:SF1">
    <property type="entry name" value="N-(5'-PHOSPHORIBOSYL)ANTHRANILATE ISOMERASE"/>
    <property type="match status" value="1"/>
</dbReference>
<dbReference type="InterPro" id="IPR001240">
    <property type="entry name" value="PRAI_dom"/>
</dbReference>
<evidence type="ECO:0000256" key="7">
    <source>
        <dbReference type="ARBA" id="ARBA00022822"/>
    </source>
</evidence>
<evidence type="ECO:0000259" key="11">
    <source>
        <dbReference type="Pfam" id="PF00697"/>
    </source>
</evidence>
<evidence type="ECO:0000256" key="5">
    <source>
        <dbReference type="ARBA" id="ARBA00022272"/>
    </source>
</evidence>
<dbReference type="FunFam" id="3.20.20.70:FF:000075">
    <property type="entry name" value="Tryptophan biosynthesis protein TRP1"/>
    <property type="match status" value="1"/>
</dbReference>
<comment type="pathway">
    <text evidence="2 10">Amino-acid biosynthesis; L-tryptophan biosynthesis; L-tryptophan from chorismate: step 3/5.</text>
</comment>
<evidence type="ECO:0000256" key="2">
    <source>
        <dbReference type="ARBA" id="ARBA00004664"/>
    </source>
</evidence>
<dbReference type="RefSeq" id="WP_122972445.1">
    <property type="nucleotide sequence ID" value="NZ_RHLQ01000027.1"/>
</dbReference>
<evidence type="ECO:0000256" key="8">
    <source>
        <dbReference type="ARBA" id="ARBA00023141"/>
    </source>
</evidence>
<evidence type="ECO:0000256" key="10">
    <source>
        <dbReference type="HAMAP-Rule" id="MF_00135"/>
    </source>
</evidence>
<dbReference type="EMBL" id="RHLQ01000027">
    <property type="protein sequence ID" value="RNC98341.1"/>
    <property type="molecule type" value="Genomic_DNA"/>
</dbReference>
<dbReference type="EC" id="5.3.1.24" evidence="4 10"/>
<evidence type="ECO:0000256" key="1">
    <source>
        <dbReference type="ARBA" id="ARBA00001164"/>
    </source>
</evidence>
<accession>A0A3M8H7D6</accession>
<evidence type="ECO:0000313" key="13">
    <source>
        <dbReference type="Proteomes" id="UP000279909"/>
    </source>
</evidence>
<comment type="catalytic activity">
    <reaction evidence="1 10">
        <text>N-(5-phospho-beta-D-ribosyl)anthranilate = 1-(2-carboxyphenylamino)-1-deoxy-D-ribulose 5-phosphate</text>
        <dbReference type="Rhea" id="RHEA:21540"/>
        <dbReference type="ChEBI" id="CHEBI:18277"/>
        <dbReference type="ChEBI" id="CHEBI:58613"/>
        <dbReference type="EC" id="5.3.1.24"/>
    </reaction>
</comment>
<gene>
    <name evidence="10" type="primary">trpF</name>
    <name evidence="12" type="ORF">EC501_11505</name>
</gene>
<evidence type="ECO:0000256" key="3">
    <source>
        <dbReference type="ARBA" id="ARBA00007571"/>
    </source>
</evidence>
<name>A0A3M8H7D6_9BACI</name>
<dbReference type="InterPro" id="IPR044643">
    <property type="entry name" value="TrpF_fam"/>
</dbReference>
<comment type="similarity">
    <text evidence="3 10">Belongs to the TrpF family.</text>
</comment>
<protein>
    <recommendedName>
        <fullName evidence="5 10">N-(5'-phosphoribosyl)anthranilate isomerase</fullName>
        <shortName evidence="10">PRAI</shortName>
        <ecNumber evidence="4 10">5.3.1.24</ecNumber>
    </recommendedName>
</protein>
<evidence type="ECO:0000256" key="4">
    <source>
        <dbReference type="ARBA" id="ARBA00012572"/>
    </source>
</evidence>
<dbReference type="SUPFAM" id="SSF51366">
    <property type="entry name" value="Ribulose-phoshate binding barrel"/>
    <property type="match status" value="1"/>
</dbReference>
<dbReference type="UniPathway" id="UPA00035">
    <property type="reaction ID" value="UER00042"/>
</dbReference>
<evidence type="ECO:0000256" key="6">
    <source>
        <dbReference type="ARBA" id="ARBA00022605"/>
    </source>
</evidence>
<dbReference type="InterPro" id="IPR011060">
    <property type="entry name" value="RibuloseP-bd_barrel"/>
</dbReference>
<feature type="domain" description="N-(5'phosphoribosyl) anthranilate isomerase (PRAI)" evidence="11">
    <location>
        <begin position="4"/>
        <end position="197"/>
    </location>
</feature>
<dbReference type="CDD" id="cd00405">
    <property type="entry name" value="PRAI"/>
    <property type="match status" value="1"/>
</dbReference>
<dbReference type="Gene3D" id="3.20.20.70">
    <property type="entry name" value="Aldolase class I"/>
    <property type="match status" value="1"/>
</dbReference>
<keyword evidence="7 10" id="KW-0822">Tryptophan biosynthesis</keyword>
<dbReference type="NCBIfam" id="NF002300">
    <property type="entry name" value="PRK01222.1-7"/>
    <property type="match status" value="1"/>
</dbReference>
<keyword evidence="9 10" id="KW-0413">Isomerase</keyword>
<evidence type="ECO:0000256" key="9">
    <source>
        <dbReference type="ARBA" id="ARBA00023235"/>
    </source>
</evidence>
<evidence type="ECO:0000313" key="12">
    <source>
        <dbReference type="EMBL" id="RNC98341.1"/>
    </source>
</evidence>
<dbReference type="GO" id="GO:0004640">
    <property type="term" value="F:phosphoribosylanthranilate isomerase activity"/>
    <property type="evidence" value="ECO:0007669"/>
    <property type="project" value="UniProtKB-UniRule"/>
</dbReference>
<dbReference type="AlphaFoldDB" id="A0A3M8H7D6"/>
<reference evidence="12 13" key="1">
    <citation type="journal article" date="2014" name="Int. J. Syst. Evol. Microbiol.">
        <title>Lysinibacillus halotolerans sp. nov., isolated from saline-alkaline soil.</title>
        <authorList>
            <person name="Kong D."/>
            <person name="Wang Y."/>
            <person name="Zhao B."/>
            <person name="Li Y."/>
            <person name="Song J."/>
            <person name="Zhai Y."/>
            <person name="Zhang C."/>
            <person name="Wang H."/>
            <person name="Chen X."/>
            <person name="Zhao B."/>
            <person name="Ruan Z."/>
        </authorList>
    </citation>
    <scope>NUCLEOTIDE SEQUENCE [LARGE SCALE GENOMIC DNA]</scope>
    <source>
        <strain evidence="12 13">MCCC 1A12703</strain>
    </source>
</reference>
<dbReference type="GO" id="GO:0000162">
    <property type="term" value="P:L-tryptophan biosynthetic process"/>
    <property type="evidence" value="ECO:0007669"/>
    <property type="project" value="UniProtKB-UniRule"/>
</dbReference>
<dbReference type="PANTHER" id="PTHR42894">
    <property type="entry name" value="N-(5'-PHOSPHORIBOSYL)ANTHRANILATE ISOMERASE"/>
    <property type="match status" value="1"/>
</dbReference>